<dbReference type="Proteomes" id="UP000191518">
    <property type="component" value="Unassembled WGS sequence"/>
</dbReference>
<keyword evidence="3" id="KW-1185">Reference proteome</keyword>
<sequence length="60" mass="6896">MKELIRATRVQADNASEKTGEDGKNAEGDEMSRKRNWELYKAPKSLSSAFSLRNYKDELM</sequence>
<evidence type="ECO:0000256" key="1">
    <source>
        <dbReference type="SAM" id="MobiDB-lite"/>
    </source>
</evidence>
<proteinExistence type="predicted"/>
<gene>
    <name evidence="2" type="ORF">PENVUL_c024G01489</name>
</gene>
<evidence type="ECO:0000313" key="2">
    <source>
        <dbReference type="EMBL" id="OQE05517.1"/>
    </source>
</evidence>
<reference evidence="3" key="1">
    <citation type="journal article" date="2017" name="Nat. Microbiol.">
        <title>Global analysis of biosynthetic gene clusters reveals vast potential of secondary metabolite production in Penicillium species.</title>
        <authorList>
            <person name="Nielsen J.C."/>
            <person name="Grijseels S."/>
            <person name="Prigent S."/>
            <person name="Ji B."/>
            <person name="Dainat J."/>
            <person name="Nielsen K.F."/>
            <person name="Frisvad J.C."/>
            <person name="Workman M."/>
            <person name="Nielsen J."/>
        </authorList>
    </citation>
    <scope>NUCLEOTIDE SEQUENCE [LARGE SCALE GENOMIC DNA]</scope>
    <source>
        <strain evidence="3">IBT 29486</strain>
    </source>
</reference>
<dbReference type="AlphaFoldDB" id="A0A1V6RUR7"/>
<protein>
    <submittedName>
        <fullName evidence="2">Uncharacterized protein</fullName>
    </submittedName>
</protein>
<organism evidence="2 3">
    <name type="scientific">Penicillium vulpinum</name>
    <dbReference type="NCBI Taxonomy" id="29845"/>
    <lineage>
        <taxon>Eukaryota</taxon>
        <taxon>Fungi</taxon>
        <taxon>Dikarya</taxon>
        <taxon>Ascomycota</taxon>
        <taxon>Pezizomycotina</taxon>
        <taxon>Eurotiomycetes</taxon>
        <taxon>Eurotiomycetidae</taxon>
        <taxon>Eurotiales</taxon>
        <taxon>Aspergillaceae</taxon>
        <taxon>Penicillium</taxon>
    </lineage>
</organism>
<feature type="compositionally biased region" description="Basic and acidic residues" evidence="1">
    <location>
        <begin position="15"/>
        <end position="34"/>
    </location>
</feature>
<dbReference type="EMBL" id="MDYP01000024">
    <property type="protein sequence ID" value="OQE05517.1"/>
    <property type="molecule type" value="Genomic_DNA"/>
</dbReference>
<evidence type="ECO:0000313" key="3">
    <source>
        <dbReference type="Proteomes" id="UP000191518"/>
    </source>
</evidence>
<comment type="caution">
    <text evidence="2">The sequence shown here is derived from an EMBL/GenBank/DDBJ whole genome shotgun (WGS) entry which is preliminary data.</text>
</comment>
<name>A0A1V6RUR7_9EURO</name>
<feature type="region of interest" description="Disordered" evidence="1">
    <location>
        <begin position="1"/>
        <end position="34"/>
    </location>
</feature>
<accession>A0A1V6RUR7</accession>